<reference evidence="1" key="1">
    <citation type="submission" date="2021-02" db="EMBL/GenBank/DDBJ databases">
        <title>Natrosporangium hydrolyticum gen. nov., sp. nov, a haloalkaliphilic actinobacterium from a soda solonchak soil.</title>
        <authorList>
            <person name="Sorokin D.Y."/>
            <person name="Khijniak T.V."/>
            <person name="Zakharycheva A.P."/>
            <person name="Boueva O.V."/>
            <person name="Ariskina E.V."/>
            <person name="Hahnke R.L."/>
            <person name="Bunk B."/>
            <person name="Sproer C."/>
            <person name="Schumann P."/>
            <person name="Evtushenko L.I."/>
            <person name="Kublanov I.V."/>
        </authorList>
    </citation>
    <scope>NUCLEOTIDE SEQUENCE</scope>
    <source>
        <strain evidence="1">DSM 106523</strain>
    </source>
</reference>
<dbReference type="Proteomes" id="UP000662857">
    <property type="component" value="Chromosome"/>
</dbReference>
<name>A0A895YIT5_9ACTN</name>
<proteinExistence type="predicted"/>
<dbReference type="AlphaFoldDB" id="A0A895YIT5"/>
<organism evidence="1 2">
    <name type="scientific">Natronosporangium hydrolyticum</name>
    <dbReference type="NCBI Taxonomy" id="2811111"/>
    <lineage>
        <taxon>Bacteria</taxon>
        <taxon>Bacillati</taxon>
        <taxon>Actinomycetota</taxon>
        <taxon>Actinomycetes</taxon>
        <taxon>Micromonosporales</taxon>
        <taxon>Micromonosporaceae</taxon>
        <taxon>Natronosporangium</taxon>
    </lineage>
</organism>
<dbReference type="EMBL" id="CP070499">
    <property type="protein sequence ID" value="QSB17471.1"/>
    <property type="molecule type" value="Genomic_DNA"/>
</dbReference>
<accession>A0A895YIT5</accession>
<protein>
    <submittedName>
        <fullName evidence="1">Metallopeptidase family protein</fullName>
    </submittedName>
</protein>
<dbReference type="Gene3D" id="3.30.2010.20">
    <property type="match status" value="1"/>
</dbReference>
<dbReference type="KEGG" id="nhy:JQS43_20510"/>
<dbReference type="Pfam" id="PF06262">
    <property type="entry name" value="Zincin_1"/>
    <property type="match status" value="1"/>
</dbReference>
<dbReference type="InterPro" id="IPR038555">
    <property type="entry name" value="Zincin_1_sf"/>
</dbReference>
<dbReference type="CDD" id="cd12954">
    <property type="entry name" value="MMP_TTHA0227_like_1"/>
    <property type="match status" value="1"/>
</dbReference>
<evidence type="ECO:0000313" key="2">
    <source>
        <dbReference type="Proteomes" id="UP000662857"/>
    </source>
</evidence>
<dbReference type="SUPFAM" id="SSF55486">
    <property type="entry name" value="Metalloproteases ('zincins'), catalytic domain"/>
    <property type="match status" value="1"/>
</dbReference>
<gene>
    <name evidence="1" type="ORF">JQS43_20510</name>
</gene>
<evidence type="ECO:0000313" key="1">
    <source>
        <dbReference type="EMBL" id="QSB17471.1"/>
    </source>
</evidence>
<sequence length="122" mass="13302">MPATVPAARTKAEIFDDLVLDTVERLERSHASELAGVEFAVEDVPGDLEGYESDVLEDRQVPLARLVPGRPGRQGVPPRIVLYRRPLELRSGDRDGLADLVHDVLVEQVANLLGIDPDDLAG</sequence>
<dbReference type="InterPro" id="IPR010428">
    <property type="entry name" value="Zincin_1"/>
</dbReference>
<keyword evidence="2" id="KW-1185">Reference proteome</keyword>